<proteinExistence type="predicted"/>
<keyword evidence="3" id="KW-1185">Reference proteome</keyword>
<comment type="caution">
    <text evidence="2">The sequence shown here is derived from an EMBL/GenBank/DDBJ whole genome shotgun (WGS) entry which is preliminary data.</text>
</comment>
<feature type="compositionally biased region" description="Basic and acidic residues" evidence="1">
    <location>
        <begin position="189"/>
        <end position="219"/>
    </location>
</feature>
<accession>A0AAD7WHS3</accession>
<evidence type="ECO:0000256" key="1">
    <source>
        <dbReference type="SAM" id="MobiDB-lite"/>
    </source>
</evidence>
<feature type="compositionally biased region" description="Pro residues" evidence="1">
    <location>
        <begin position="150"/>
        <end position="165"/>
    </location>
</feature>
<gene>
    <name evidence="2" type="ORF">AAFF_G00441070</name>
</gene>
<feature type="compositionally biased region" description="Polar residues" evidence="1">
    <location>
        <begin position="140"/>
        <end position="149"/>
    </location>
</feature>
<organism evidence="2 3">
    <name type="scientific">Aldrovandia affinis</name>
    <dbReference type="NCBI Taxonomy" id="143900"/>
    <lineage>
        <taxon>Eukaryota</taxon>
        <taxon>Metazoa</taxon>
        <taxon>Chordata</taxon>
        <taxon>Craniata</taxon>
        <taxon>Vertebrata</taxon>
        <taxon>Euteleostomi</taxon>
        <taxon>Actinopterygii</taxon>
        <taxon>Neopterygii</taxon>
        <taxon>Teleostei</taxon>
        <taxon>Notacanthiformes</taxon>
        <taxon>Halosauridae</taxon>
        <taxon>Aldrovandia</taxon>
    </lineage>
</organism>
<sequence length="226" mass="23812">MRLSGLRDVPEERGESGPRQLSASIIMTPQPGERAAAWETHRPAPPALEGGGFNPLKTHCLENGASPLQSAGERAGGPSMGQWRGPRTKCPADEGTVEWRRAPGQGSPGDSGGLNCDPQAKGCGREDRSLDMQRRHAGTLSPSVRTSLSPVPPCNTPCLGKPPPSQRAGGEVGGAERGGEDAAVSTRTRGTDRVARRADRVGPRGKRADKCPRPEEPRHPSPFTAV</sequence>
<dbReference type="Proteomes" id="UP001221898">
    <property type="component" value="Unassembled WGS sequence"/>
</dbReference>
<evidence type="ECO:0000313" key="2">
    <source>
        <dbReference type="EMBL" id="KAJ8397273.1"/>
    </source>
</evidence>
<protein>
    <submittedName>
        <fullName evidence="2">Uncharacterized protein</fullName>
    </submittedName>
</protein>
<evidence type="ECO:0000313" key="3">
    <source>
        <dbReference type="Proteomes" id="UP001221898"/>
    </source>
</evidence>
<dbReference type="EMBL" id="JAINUG010000099">
    <property type="protein sequence ID" value="KAJ8397273.1"/>
    <property type="molecule type" value="Genomic_DNA"/>
</dbReference>
<reference evidence="2" key="1">
    <citation type="journal article" date="2023" name="Science">
        <title>Genome structures resolve the early diversification of teleost fishes.</title>
        <authorList>
            <person name="Parey E."/>
            <person name="Louis A."/>
            <person name="Montfort J."/>
            <person name="Bouchez O."/>
            <person name="Roques C."/>
            <person name="Iampietro C."/>
            <person name="Lluch J."/>
            <person name="Castinel A."/>
            <person name="Donnadieu C."/>
            <person name="Desvignes T."/>
            <person name="Floi Bucao C."/>
            <person name="Jouanno E."/>
            <person name="Wen M."/>
            <person name="Mejri S."/>
            <person name="Dirks R."/>
            <person name="Jansen H."/>
            <person name="Henkel C."/>
            <person name="Chen W.J."/>
            <person name="Zahm M."/>
            <person name="Cabau C."/>
            <person name="Klopp C."/>
            <person name="Thompson A.W."/>
            <person name="Robinson-Rechavi M."/>
            <person name="Braasch I."/>
            <person name="Lecointre G."/>
            <person name="Bobe J."/>
            <person name="Postlethwait J.H."/>
            <person name="Berthelot C."/>
            <person name="Roest Crollius H."/>
            <person name="Guiguen Y."/>
        </authorList>
    </citation>
    <scope>NUCLEOTIDE SEQUENCE</scope>
    <source>
        <strain evidence="2">NC1722</strain>
    </source>
</reference>
<feature type="compositionally biased region" description="Basic and acidic residues" evidence="1">
    <location>
        <begin position="123"/>
        <end position="134"/>
    </location>
</feature>
<feature type="region of interest" description="Disordered" evidence="1">
    <location>
        <begin position="1"/>
        <end position="226"/>
    </location>
</feature>
<name>A0AAD7WHS3_9TELE</name>
<dbReference type="AlphaFoldDB" id="A0AAD7WHS3"/>